<dbReference type="RefSeq" id="XP_028583614.1">
    <property type="nucleotide sequence ID" value="XM_028727781.1"/>
</dbReference>
<dbReference type="GO" id="GO:0004896">
    <property type="term" value="F:cytokine receptor activity"/>
    <property type="evidence" value="ECO:0007669"/>
    <property type="project" value="InterPro"/>
</dbReference>
<dbReference type="InterPro" id="IPR003532">
    <property type="entry name" value="Short_hematopoietin_rcpt_2_CS"/>
</dbReference>
<feature type="domain" description="Type I cytokine receptor cytokine-binding" evidence="9">
    <location>
        <begin position="83"/>
        <end position="174"/>
    </location>
</feature>
<keyword evidence="4 8" id="KW-1133">Transmembrane helix</keyword>
<keyword evidence="6" id="KW-0675">Receptor</keyword>
<dbReference type="InterPro" id="IPR015321">
    <property type="entry name" value="TypeI_recpt_CBD"/>
</dbReference>
<evidence type="ECO:0000256" key="4">
    <source>
        <dbReference type="ARBA" id="ARBA00022989"/>
    </source>
</evidence>
<evidence type="ECO:0000313" key="11">
    <source>
        <dbReference type="Proteomes" id="UP000472272"/>
    </source>
</evidence>
<dbReference type="PANTHER" id="PTHR23037">
    <property type="entry name" value="CYTOKINE RECEPTOR"/>
    <property type="match status" value="1"/>
</dbReference>
<dbReference type="GeneTree" id="ENSGT00520000055993"/>
<dbReference type="SUPFAM" id="SSF49265">
    <property type="entry name" value="Fibronectin type III"/>
    <property type="match status" value="2"/>
</dbReference>
<reference evidence="10 11" key="1">
    <citation type="journal article" date="2019" name="Proc. Natl. Acad. Sci. U.S.A.">
        <title>Regulatory changes in pterin and carotenoid genes underlie balanced color polymorphisms in the wall lizard.</title>
        <authorList>
            <person name="Andrade P."/>
            <person name="Pinho C."/>
            <person name="Perez I de Lanuza G."/>
            <person name="Afonso S."/>
            <person name="Brejcha J."/>
            <person name="Rubin C.J."/>
            <person name="Wallerman O."/>
            <person name="Pereira P."/>
            <person name="Sabatino S.J."/>
            <person name="Bellati A."/>
            <person name="Pellitteri-Rosa D."/>
            <person name="Bosakova Z."/>
            <person name="Bunikis I."/>
            <person name="Carretero M.A."/>
            <person name="Feiner N."/>
            <person name="Marsik P."/>
            <person name="Pauperio F."/>
            <person name="Salvi D."/>
            <person name="Soler L."/>
            <person name="While G.M."/>
            <person name="Uller T."/>
            <person name="Font E."/>
            <person name="Andersson L."/>
            <person name="Carneiro M."/>
        </authorList>
    </citation>
    <scope>NUCLEOTIDE SEQUENCE</scope>
</reference>
<reference evidence="10" key="3">
    <citation type="submission" date="2025-09" db="UniProtKB">
        <authorList>
            <consortium name="Ensembl"/>
        </authorList>
    </citation>
    <scope>IDENTIFICATION</scope>
</reference>
<reference evidence="10" key="2">
    <citation type="submission" date="2025-08" db="UniProtKB">
        <authorList>
            <consortium name="Ensembl"/>
        </authorList>
    </citation>
    <scope>IDENTIFICATION</scope>
</reference>
<keyword evidence="7" id="KW-0325">Glycoprotein</keyword>
<dbReference type="PANTHER" id="PTHR23037:SF46">
    <property type="entry name" value="INTERLEUKIN 5 RECEPTOR SUBUNIT ALPHA"/>
    <property type="match status" value="1"/>
</dbReference>
<keyword evidence="2 8" id="KW-0812">Transmembrane</keyword>
<comment type="subcellular location">
    <subcellularLocation>
        <location evidence="1">Membrane</location>
        <topology evidence="1">Single-pass type I membrane protein</topology>
    </subcellularLocation>
</comment>
<evidence type="ECO:0000259" key="9">
    <source>
        <dbReference type="Pfam" id="PF09240"/>
    </source>
</evidence>
<proteinExistence type="predicted"/>
<protein>
    <submittedName>
        <fullName evidence="10">Interleukin-5 receptor subunit alpha-like</fullName>
    </submittedName>
</protein>
<organism evidence="10 11">
    <name type="scientific">Podarcis muralis</name>
    <name type="common">Wall lizard</name>
    <name type="synonym">Lacerta muralis</name>
    <dbReference type="NCBI Taxonomy" id="64176"/>
    <lineage>
        <taxon>Eukaryota</taxon>
        <taxon>Metazoa</taxon>
        <taxon>Chordata</taxon>
        <taxon>Craniata</taxon>
        <taxon>Vertebrata</taxon>
        <taxon>Euteleostomi</taxon>
        <taxon>Lepidosauria</taxon>
        <taxon>Squamata</taxon>
        <taxon>Bifurcata</taxon>
        <taxon>Unidentata</taxon>
        <taxon>Episquamata</taxon>
        <taxon>Laterata</taxon>
        <taxon>Lacertibaenia</taxon>
        <taxon>Lacertidae</taxon>
        <taxon>Podarcis</taxon>
    </lineage>
</organism>
<evidence type="ECO:0000256" key="3">
    <source>
        <dbReference type="ARBA" id="ARBA00022729"/>
    </source>
</evidence>
<evidence type="ECO:0000256" key="2">
    <source>
        <dbReference type="ARBA" id="ARBA00022692"/>
    </source>
</evidence>
<dbReference type="InterPro" id="IPR036116">
    <property type="entry name" value="FN3_sf"/>
</dbReference>
<dbReference type="Ensembl" id="ENSPMRT00000012618.1">
    <property type="protein sequence ID" value="ENSPMRP00000011814.1"/>
    <property type="gene ID" value="ENSPMRG00000007901.1"/>
</dbReference>
<feature type="transmembrane region" description="Helical" evidence="8">
    <location>
        <begin position="285"/>
        <end position="304"/>
    </location>
</feature>
<keyword evidence="5 8" id="KW-0472">Membrane</keyword>
<keyword evidence="11" id="KW-1185">Reference proteome</keyword>
<dbReference type="KEGG" id="pmua:114596328"/>
<evidence type="ECO:0000313" key="10">
    <source>
        <dbReference type="Ensembl" id="ENSPMRP00000011814.1"/>
    </source>
</evidence>
<evidence type="ECO:0000256" key="8">
    <source>
        <dbReference type="SAM" id="Phobius"/>
    </source>
</evidence>
<dbReference type="GO" id="GO:0009897">
    <property type="term" value="C:external side of plasma membrane"/>
    <property type="evidence" value="ECO:0007669"/>
    <property type="project" value="TreeGrafter"/>
</dbReference>
<dbReference type="OMA" id="NWRKMEL"/>
<evidence type="ECO:0000256" key="6">
    <source>
        <dbReference type="ARBA" id="ARBA00023170"/>
    </source>
</evidence>
<feature type="transmembrane region" description="Helical" evidence="8">
    <location>
        <begin position="24"/>
        <end position="40"/>
    </location>
</feature>
<dbReference type="AlphaFoldDB" id="A0A670IJQ3"/>
<dbReference type="InterPro" id="IPR013783">
    <property type="entry name" value="Ig-like_fold"/>
</dbReference>
<keyword evidence="3" id="KW-0732">Signal</keyword>
<accession>A0A670IJQ3</accession>
<sequence>MFHSPNGVTSKNTTPMKMWQNNEIKQTLFFILGFIVVYLYKKRKISMVPNIGFVHMSCLTVFCSVFFITFANNQGQNGTSAENLSCVIYTVRVTSMNCTWDTGRNVPKDVQYFLYLIYHENDGEETECPQYKNNKLGRHVGCHFPNIKVPGNHITLRVNGSSEESLVQPLDQQFWPFDHEKLTPPADITWNCHEQPWGCKVQWKPPPCAFKDNADYCFKYEIKDEIRGQISTLTSGQTHQNYTVRGKYSLRLRAAGQYCPIGTQWSDWSKPIVFGTDPNPFPTELLIFVVLGTVITILLLILIWKRFHIWRCLTFPVPQPKDVLWQYENVKTWVDLMPAADEKITVVEEMNCELQKQ</sequence>
<dbReference type="PROSITE" id="PS01356">
    <property type="entry name" value="HEMATOPO_REC_S_F2"/>
    <property type="match status" value="1"/>
</dbReference>
<evidence type="ECO:0000256" key="1">
    <source>
        <dbReference type="ARBA" id="ARBA00004479"/>
    </source>
</evidence>
<dbReference type="GeneID" id="114596328"/>
<dbReference type="Gene3D" id="2.60.40.10">
    <property type="entry name" value="Immunoglobulins"/>
    <property type="match status" value="2"/>
</dbReference>
<dbReference type="Proteomes" id="UP000472272">
    <property type="component" value="Chromosome 4"/>
</dbReference>
<dbReference type="Pfam" id="PF09240">
    <property type="entry name" value="IL6Ra-bind"/>
    <property type="match status" value="1"/>
</dbReference>
<dbReference type="OrthoDB" id="9835959at2759"/>
<feature type="transmembrane region" description="Helical" evidence="8">
    <location>
        <begin position="52"/>
        <end position="71"/>
    </location>
</feature>
<evidence type="ECO:0000256" key="7">
    <source>
        <dbReference type="ARBA" id="ARBA00023180"/>
    </source>
</evidence>
<name>A0A670IJQ3_PODMU</name>
<evidence type="ECO:0000256" key="5">
    <source>
        <dbReference type="ARBA" id="ARBA00023136"/>
    </source>
</evidence>
<gene>
    <name evidence="10" type="primary">LOC114596328</name>
</gene>